<reference evidence="2" key="1">
    <citation type="submission" date="2020-11" db="EMBL/GenBank/DDBJ databases">
        <authorList>
            <consortium name="DOE Joint Genome Institute"/>
            <person name="Ahrendt S."/>
            <person name="Riley R."/>
            <person name="Andreopoulos W."/>
            <person name="LaButti K."/>
            <person name="Pangilinan J."/>
            <person name="Ruiz-duenas F.J."/>
            <person name="Barrasa J.M."/>
            <person name="Sanchez-Garcia M."/>
            <person name="Camarero S."/>
            <person name="Miyauchi S."/>
            <person name="Serrano A."/>
            <person name="Linde D."/>
            <person name="Babiker R."/>
            <person name="Drula E."/>
            <person name="Ayuso-Fernandez I."/>
            <person name="Pacheco R."/>
            <person name="Padilla G."/>
            <person name="Ferreira P."/>
            <person name="Barriuso J."/>
            <person name="Kellner H."/>
            <person name="Castanera R."/>
            <person name="Alfaro M."/>
            <person name="Ramirez L."/>
            <person name="Pisabarro A.G."/>
            <person name="Kuo A."/>
            <person name="Tritt A."/>
            <person name="Lipzen A."/>
            <person name="He G."/>
            <person name="Yan M."/>
            <person name="Ng V."/>
            <person name="Cullen D."/>
            <person name="Martin F."/>
            <person name="Rosso M.-N."/>
            <person name="Henrissat B."/>
            <person name="Hibbett D."/>
            <person name="Martinez A.T."/>
            <person name="Grigoriev I.V."/>
        </authorList>
    </citation>
    <scope>NUCLEOTIDE SEQUENCE</scope>
    <source>
        <strain evidence="2">AH 44721</strain>
    </source>
</reference>
<sequence>MVTKDSSFTGSSSSEDASSAEEDASLKVLFRDKNNHSLKFFLHKSIKGNDKRKRLKRDITKCGGHIANSEFQTDFVLVSLKYRDKDVLQTSYNADDDHRLNKVYVEYTTFIRRCIKDKAVGITKRIRGMGGRPPGRSRHEFTYEDDNRLCKYLAKLMPEKAAGGRQGINVYKQLLWMAKEIPDRYGWGARHTPESWKERYKKHQSEFDVRIDEIVKRDPPAMKQRWHEDRRASQAKQKAMRNVVELDSDGEEVDPDEEDEEEEHGSEEYIPQLIRKRRHSERLSQPLEPVLKRPRRSQHEATALSHSIHHKGKERAIEHANEEQDENEEYQEMYTPREEIEPGPLGRFRSPERTLVASAPTQEPDFSQQTLRNSPPLGDVSNSPFVLHNSISQNDRLFLNMDSPIVVPGSSQPSFGNQAEEYTFFPEQHLSPVPPPPPEIYKQGPIKVARRPPVFVQPVEDDSAPYRNTRSRSRSVEPTTLPPAKRARRVKDIIMEEPEVIEVSDGEEITQPFGESLPNGEAAVEEVIVENMLIAKNAEDFNNVQDVMREVSMETDDAQIALGLRPVVPASSQIRPHQGFSSLLIRPTEMLQQFENSVIQRPVQLGRPVSMRRSDGSRAAPLPIERGELSRPQLESLPFNFTVPDWDPHTPAQRTRKGSLSSLESFPASGTRASALKKSRQLQEKQTPYQPPDGTRAALFAKSR</sequence>
<dbReference type="AlphaFoldDB" id="A0A9P5TTV1"/>
<protein>
    <recommendedName>
        <fullName evidence="4">Repressor/activator protein 1 homolog</fullName>
    </recommendedName>
</protein>
<feature type="region of interest" description="Disordered" evidence="1">
    <location>
        <begin position="458"/>
        <end position="484"/>
    </location>
</feature>
<name>A0A9P5TTV1_GYMJU</name>
<feature type="region of interest" description="Disordered" evidence="1">
    <location>
        <begin position="356"/>
        <end position="379"/>
    </location>
</feature>
<dbReference type="Gene3D" id="1.10.10.60">
    <property type="entry name" value="Homeodomain-like"/>
    <property type="match status" value="1"/>
</dbReference>
<feature type="compositionally biased region" description="Acidic residues" evidence="1">
    <location>
        <begin position="246"/>
        <end position="265"/>
    </location>
</feature>
<dbReference type="EMBL" id="JADNYJ010000003">
    <property type="protein sequence ID" value="KAF8912026.1"/>
    <property type="molecule type" value="Genomic_DNA"/>
</dbReference>
<feature type="compositionally biased region" description="Polar residues" evidence="1">
    <location>
        <begin position="359"/>
        <end position="373"/>
    </location>
</feature>
<gene>
    <name evidence="2" type="ORF">CPB84DRAFT_1820728</name>
</gene>
<comment type="caution">
    <text evidence="2">The sequence shown here is derived from an EMBL/GenBank/DDBJ whole genome shotgun (WGS) entry which is preliminary data.</text>
</comment>
<evidence type="ECO:0000313" key="3">
    <source>
        <dbReference type="Proteomes" id="UP000724874"/>
    </source>
</evidence>
<dbReference type="InterPro" id="IPR009057">
    <property type="entry name" value="Homeodomain-like_sf"/>
</dbReference>
<proteinExistence type="predicted"/>
<feature type="region of interest" description="Disordered" evidence="1">
    <location>
        <begin position="1"/>
        <end position="21"/>
    </location>
</feature>
<accession>A0A9P5TTV1</accession>
<evidence type="ECO:0000256" key="1">
    <source>
        <dbReference type="SAM" id="MobiDB-lite"/>
    </source>
</evidence>
<evidence type="ECO:0000313" key="2">
    <source>
        <dbReference type="EMBL" id="KAF8912026.1"/>
    </source>
</evidence>
<evidence type="ECO:0008006" key="4">
    <source>
        <dbReference type="Google" id="ProtNLM"/>
    </source>
</evidence>
<keyword evidence="3" id="KW-1185">Reference proteome</keyword>
<feature type="region of interest" description="Disordered" evidence="1">
    <location>
        <begin position="218"/>
        <end position="314"/>
    </location>
</feature>
<feature type="compositionally biased region" description="Low complexity" evidence="1">
    <location>
        <begin position="1"/>
        <end position="17"/>
    </location>
</feature>
<dbReference type="OrthoDB" id="435460at2759"/>
<dbReference type="CDD" id="cd11655">
    <property type="entry name" value="rap1_myb-like"/>
    <property type="match status" value="1"/>
</dbReference>
<dbReference type="Proteomes" id="UP000724874">
    <property type="component" value="Unassembled WGS sequence"/>
</dbReference>
<organism evidence="2 3">
    <name type="scientific">Gymnopilus junonius</name>
    <name type="common">Spectacular rustgill mushroom</name>
    <name type="synonym">Gymnopilus spectabilis subsp. junonius</name>
    <dbReference type="NCBI Taxonomy" id="109634"/>
    <lineage>
        <taxon>Eukaryota</taxon>
        <taxon>Fungi</taxon>
        <taxon>Dikarya</taxon>
        <taxon>Basidiomycota</taxon>
        <taxon>Agaricomycotina</taxon>
        <taxon>Agaricomycetes</taxon>
        <taxon>Agaricomycetidae</taxon>
        <taxon>Agaricales</taxon>
        <taxon>Agaricineae</taxon>
        <taxon>Hymenogastraceae</taxon>
        <taxon>Gymnopilus</taxon>
    </lineage>
</organism>
<feature type="compositionally biased region" description="Basic and acidic residues" evidence="1">
    <location>
        <begin position="218"/>
        <end position="232"/>
    </location>
</feature>
<dbReference type="SUPFAM" id="SSF46689">
    <property type="entry name" value="Homeodomain-like"/>
    <property type="match status" value="1"/>
</dbReference>
<feature type="region of interest" description="Disordered" evidence="1">
    <location>
        <begin position="608"/>
        <end position="704"/>
    </location>
</feature>